<accession>A0ABU2JZQ7</accession>
<protein>
    <submittedName>
        <fullName evidence="1">Uncharacterized protein</fullName>
    </submittedName>
</protein>
<proteinExistence type="predicted"/>
<organism evidence="1 2">
    <name type="scientific">Streptomyces chisholmiae</name>
    <dbReference type="NCBI Taxonomy" id="3075540"/>
    <lineage>
        <taxon>Bacteria</taxon>
        <taxon>Bacillati</taxon>
        <taxon>Actinomycetota</taxon>
        <taxon>Actinomycetes</taxon>
        <taxon>Kitasatosporales</taxon>
        <taxon>Streptomycetaceae</taxon>
        <taxon>Streptomyces</taxon>
    </lineage>
</organism>
<keyword evidence="2" id="KW-1185">Reference proteome</keyword>
<name>A0ABU2JZQ7_9ACTN</name>
<dbReference type="EMBL" id="JAVREO010000027">
    <property type="protein sequence ID" value="MDT0270475.1"/>
    <property type="molecule type" value="Genomic_DNA"/>
</dbReference>
<gene>
    <name evidence="1" type="ORF">RM844_29810</name>
</gene>
<evidence type="ECO:0000313" key="2">
    <source>
        <dbReference type="Proteomes" id="UP001183410"/>
    </source>
</evidence>
<evidence type="ECO:0000313" key="1">
    <source>
        <dbReference type="EMBL" id="MDT0270475.1"/>
    </source>
</evidence>
<reference evidence="2" key="1">
    <citation type="submission" date="2023-07" db="EMBL/GenBank/DDBJ databases">
        <title>30 novel species of actinomycetes from the DSMZ collection.</title>
        <authorList>
            <person name="Nouioui I."/>
        </authorList>
    </citation>
    <scope>NUCLEOTIDE SEQUENCE [LARGE SCALE GENOMIC DNA]</scope>
    <source>
        <strain evidence="2">DSM 44915</strain>
    </source>
</reference>
<dbReference type="Proteomes" id="UP001183410">
    <property type="component" value="Unassembled WGS sequence"/>
</dbReference>
<sequence>MLIYLHDEEMDYAYDENDPEGLVAQFQKVAEPHGIRVVATGGLSTSFLEILVRIGSKTE</sequence>
<comment type="caution">
    <text evidence="1">The sequence shown here is derived from an EMBL/GenBank/DDBJ whole genome shotgun (WGS) entry which is preliminary data.</text>
</comment>
<dbReference type="RefSeq" id="WP_311670536.1">
    <property type="nucleotide sequence ID" value="NZ_JAVREO010000027.1"/>
</dbReference>